<keyword evidence="1" id="KW-0238">DNA-binding</keyword>
<feature type="region of interest" description="Disordered" evidence="2">
    <location>
        <begin position="118"/>
        <end position="157"/>
    </location>
</feature>
<dbReference type="Pfam" id="PF00436">
    <property type="entry name" value="SSB"/>
    <property type="match status" value="1"/>
</dbReference>
<dbReference type="PIRSF" id="PIRSF002070">
    <property type="entry name" value="SSB"/>
    <property type="match status" value="1"/>
</dbReference>
<proteinExistence type="inferred from homology"/>
<dbReference type="GO" id="GO:0009295">
    <property type="term" value="C:nucleoid"/>
    <property type="evidence" value="ECO:0007669"/>
    <property type="project" value="TreeGrafter"/>
</dbReference>
<feature type="compositionally biased region" description="Polar residues" evidence="2">
    <location>
        <begin position="118"/>
        <end position="134"/>
    </location>
</feature>
<dbReference type="PANTHER" id="PTHR10302">
    <property type="entry name" value="SINGLE-STRANDED DNA-BINDING PROTEIN"/>
    <property type="match status" value="1"/>
</dbReference>
<sequence>MSGSVNKVILLGNLGRDPEIRSMQSGKKMASFSIATSKRWKDRNTQEQKENTSWHNIVVFNEGLVDVIEKYIKKGSKIYVEGELSTRKYQDKDGNDKYTTEVVLQGYNSTLTMLDSRNSGSASIEEAPNSSSLDSKLEDTLDSQVSDSQDLDDDIPF</sequence>
<dbReference type="PROSITE" id="PS50935">
    <property type="entry name" value="SSB"/>
    <property type="match status" value="1"/>
</dbReference>
<gene>
    <name evidence="3" type="ORF">METZ01_LOCUS50697</name>
</gene>
<dbReference type="Gene3D" id="2.40.50.140">
    <property type="entry name" value="Nucleic acid-binding proteins"/>
    <property type="match status" value="1"/>
</dbReference>
<evidence type="ECO:0008006" key="4">
    <source>
        <dbReference type="Google" id="ProtNLM"/>
    </source>
</evidence>
<protein>
    <recommendedName>
        <fullName evidence="4">Single-stranded DNA-binding protein</fullName>
    </recommendedName>
</protein>
<dbReference type="NCBIfam" id="TIGR00621">
    <property type="entry name" value="ssb"/>
    <property type="match status" value="1"/>
</dbReference>
<evidence type="ECO:0000256" key="1">
    <source>
        <dbReference type="ARBA" id="ARBA00023125"/>
    </source>
</evidence>
<dbReference type="EMBL" id="UINC01002546">
    <property type="protein sequence ID" value="SUZ97843.1"/>
    <property type="molecule type" value="Genomic_DNA"/>
</dbReference>
<dbReference type="GO" id="GO:0006260">
    <property type="term" value="P:DNA replication"/>
    <property type="evidence" value="ECO:0007669"/>
    <property type="project" value="InterPro"/>
</dbReference>
<dbReference type="GO" id="GO:0003697">
    <property type="term" value="F:single-stranded DNA binding"/>
    <property type="evidence" value="ECO:0007669"/>
    <property type="project" value="InterPro"/>
</dbReference>
<dbReference type="CDD" id="cd04496">
    <property type="entry name" value="SSB_OBF"/>
    <property type="match status" value="1"/>
</dbReference>
<reference evidence="3" key="1">
    <citation type="submission" date="2018-05" db="EMBL/GenBank/DDBJ databases">
        <authorList>
            <person name="Lanie J.A."/>
            <person name="Ng W.-L."/>
            <person name="Kazmierczak K.M."/>
            <person name="Andrzejewski T.M."/>
            <person name="Davidsen T.M."/>
            <person name="Wayne K.J."/>
            <person name="Tettelin H."/>
            <person name="Glass J.I."/>
            <person name="Rusch D."/>
            <person name="Podicherti R."/>
            <person name="Tsui H.-C.T."/>
            <person name="Winkler M.E."/>
        </authorList>
    </citation>
    <scope>NUCLEOTIDE SEQUENCE</scope>
</reference>
<evidence type="ECO:0000313" key="3">
    <source>
        <dbReference type="EMBL" id="SUZ97843.1"/>
    </source>
</evidence>
<dbReference type="InterPro" id="IPR012340">
    <property type="entry name" value="NA-bd_OB-fold"/>
</dbReference>
<dbReference type="SUPFAM" id="SSF50249">
    <property type="entry name" value="Nucleic acid-binding proteins"/>
    <property type="match status" value="1"/>
</dbReference>
<dbReference type="InterPro" id="IPR011344">
    <property type="entry name" value="ssDNA-bd"/>
</dbReference>
<dbReference type="HAMAP" id="MF_00984">
    <property type="entry name" value="SSB"/>
    <property type="match status" value="1"/>
</dbReference>
<organism evidence="3">
    <name type="scientific">marine metagenome</name>
    <dbReference type="NCBI Taxonomy" id="408172"/>
    <lineage>
        <taxon>unclassified sequences</taxon>
        <taxon>metagenomes</taxon>
        <taxon>ecological metagenomes</taxon>
    </lineage>
</organism>
<dbReference type="PANTHER" id="PTHR10302:SF0">
    <property type="entry name" value="SINGLE-STRANDED DNA-BINDING PROTEIN, MITOCHONDRIAL"/>
    <property type="match status" value="1"/>
</dbReference>
<name>A0A381S9Q1_9ZZZZ</name>
<dbReference type="AlphaFoldDB" id="A0A381S9Q1"/>
<accession>A0A381S9Q1</accession>
<evidence type="ECO:0000256" key="2">
    <source>
        <dbReference type="SAM" id="MobiDB-lite"/>
    </source>
</evidence>
<dbReference type="InterPro" id="IPR000424">
    <property type="entry name" value="Primosome_PriB/ssb"/>
</dbReference>